<keyword evidence="3" id="KW-1185">Reference proteome</keyword>
<name>A0ABP3EH92_9GAMM</name>
<keyword evidence="1" id="KW-0472">Membrane</keyword>
<sequence length="84" mass="8874">MKLIDDAGKLWHRLWTVRMSIIGVVYASVGGVYLAMPEGMRPDLPEWGKLLLAGVGVMLAAAPGVARVVAQPKLASDDTDKAGA</sequence>
<accession>A0ABP3EH92</accession>
<dbReference type="Pfam" id="PF25612">
    <property type="entry name" value="DUF7940"/>
    <property type="match status" value="1"/>
</dbReference>
<dbReference type="RefSeq" id="WP_343883380.1">
    <property type="nucleotide sequence ID" value="NZ_BAAAFO010000004.1"/>
</dbReference>
<keyword evidence="1" id="KW-1133">Transmembrane helix</keyword>
<organism evidence="2 3">
    <name type="scientific">Rhodanobacter caeni</name>
    <dbReference type="NCBI Taxonomy" id="657654"/>
    <lineage>
        <taxon>Bacteria</taxon>
        <taxon>Pseudomonadati</taxon>
        <taxon>Pseudomonadota</taxon>
        <taxon>Gammaproteobacteria</taxon>
        <taxon>Lysobacterales</taxon>
        <taxon>Rhodanobacteraceae</taxon>
        <taxon>Rhodanobacter</taxon>
    </lineage>
</organism>
<dbReference type="EMBL" id="BAAAFO010000004">
    <property type="protein sequence ID" value="GAA0260695.1"/>
    <property type="molecule type" value="Genomic_DNA"/>
</dbReference>
<feature type="transmembrane region" description="Helical" evidence="1">
    <location>
        <begin position="15"/>
        <end position="35"/>
    </location>
</feature>
<feature type="transmembrane region" description="Helical" evidence="1">
    <location>
        <begin position="47"/>
        <end position="66"/>
    </location>
</feature>
<evidence type="ECO:0000313" key="3">
    <source>
        <dbReference type="Proteomes" id="UP001500657"/>
    </source>
</evidence>
<evidence type="ECO:0000313" key="2">
    <source>
        <dbReference type="EMBL" id="GAA0260695.1"/>
    </source>
</evidence>
<dbReference type="Proteomes" id="UP001500657">
    <property type="component" value="Unassembled WGS sequence"/>
</dbReference>
<gene>
    <name evidence="2" type="ORF">GCM10009126_27690</name>
</gene>
<protein>
    <submittedName>
        <fullName evidence="2">Uncharacterized protein</fullName>
    </submittedName>
</protein>
<dbReference type="InterPro" id="IPR057700">
    <property type="entry name" value="DUF7940"/>
</dbReference>
<reference evidence="3" key="1">
    <citation type="journal article" date="2019" name="Int. J. Syst. Evol. Microbiol.">
        <title>The Global Catalogue of Microorganisms (GCM) 10K type strain sequencing project: providing services to taxonomists for standard genome sequencing and annotation.</title>
        <authorList>
            <consortium name="The Broad Institute Genomics Platform"/>
            <consortium name="The Broad Institute Genome Sequencing Center for Infectious Disease"/>
            <person name="Wu L."/>
            <person name="Ma J."/>
        </authorList>
    </citation>
    <scope>NUCLEOTIDE SEQUENCE [LARGE SCALE GENOMIC DNA]</scope>
    <source>
        <strain evidence="3">JCM 16242</strain>
    </source>
</reference>
<keyword evidence="1" id="KW-0812">Transmembrane</keyword>
<comment type="caution">
    <text evidence="2">The sequence shown here is derived from an EMBL/GenBank/DDBJ whole genome shotgun (WGS) entry which is preliminary data.</text>
</comment>
<evidence type="ECO:0000256" key="1">
    <source>
        <dbReference type="SAM" id="Phobius"/>
    </source>
</evidence>
<proteinExistence type="predicted"/>